<evidence type="ECO:0000313" key="6">
    <source>
        <dbReference type="Proteomes" id="UP001222800"/>
    </source>
</evidence>
<dbReference type="InterPro" id="IPR036390">
    <property type="entry name" value="WH_DNA-bd_sf"/>
</dbReference>
<evidence type="ECO:0000256" key="3">
    <source>
        <dbReference type="ARBA" id="ARBA00023163"/>
    </source>
</evidence>
<dbReference type="Gene3D" id="1.10.10.10">
    <property type="entry name" value="Winged helix-like DNA-binding domain superfamily/Winged helix DNA-binding domain"/>
    <property type="match status" value="1"/>
</dbReference>
<feature type="domain" description="HTH hxlR-type" evidence="4">
    <location>
        <begin position="1"/>
        <end position="92"/>
    </location>
</feature>
<keyword evidence="6" id="KW-1185">Reference proteome</keyword>
<dbReference type="RefSeq" id="WP_277734744.1">
    <property type="nucleotide sequence ID" value="NZ_CP120733.1"/>
</dbReference>
<evidence type="ECO:0000256" key="2">
    <source>
        <dbReference type="ARBA" id="ARBA00023125"/>
    </source>
</evidence>
<keyword evidence="2" id="KW-0238">DNA-binding</keyword>
<keyword evidence="1" id="KW-0805">Transcription regulation</keyword>
<dbReference type="InterPro" id="IPR036388">
    <property type="entry name" value="WH-like_DNA-bd_sf"/>
</dbReference>
<reference evidence="5 6" key="1">
    <citation type="submission" date="2023-03" db="EMBL/GenBank/DDBJ databases">
        <title>Complete genome sequence of Tepidibacter sp. SWIR-1, isolated from a deep-sea hydrothermal vent.</title>
        <authorList>
            <person name="Li X."/>
        </authorList>
    </citation>
    <scope>NUCLEOTIDE SEQUENCE [LARGE SCALE GENOMIC DNA]</scope>
    <source>
        <strain evidence="5 6">SWIR-1</strain>
    </source>
</reference>
<accession>A0ABY8EHE0</accession>
<keyword evidence="3" id="KW-0804">Transcription</keyword>
<evidence type="ECO:0000256" key="1">
    <source>
        <dbReference type="ARBA" id="ARBA00023015"/>
    </source>
</evidence>
<evidence type="ECO:0000259" key="4">
    <source>
        <dbReference type="PROSITE" id="PS51118"/>
    </source>
</evidence>
<sequence length="100" mass="11587">MISGKWKPLILYFLGEEGTKRFGQIKTFIDKISHKSLTNQLRELEEDGLVERVVYPEVPPKVEYSLTAKGNTLLPILEAMCEWGEKNMDKRYKLINPLCD</sequence>
<dbReference type="Pfam" id="PF01638">
    <property type="entry name" value="HxlR"/>
    <property type="match status" value="1"/>
</dbReference>
<protein>
    <submittedName>
        <fullName evidence="5">Winged helix-turn-helix transcriptional regulator</fullName>
    </submittedName>
</protein>
<evidence type="ECO:0000313" key="5">
    <source>
        <dbReference type="EMBL" id="WFD12382.1"/>
    </source>
</evidence>
<organism evidence="5 6">
    <name type="scientific">Tepidibacter hydrothermalis</name>
    <dbReference type="NCBI Taxonomy" id="3036126"/>
    <lineage>
        <taxon>Bacteria</taxon>
        <taxon>Bacillati</taxon>
        <taxon>Bacillota</taxon>
        <taxon>Clostridia</taxon>
        <taxon>Peptostreptococcales</taxon>
        <taxon>Peptostreptococcaceae</taxon>
        <taxon>Tepidibacter</taxon>
    </lineage>
</organism>
<gene>
    <name evidence="5" type="ORF">P4S50_13500</name>
</gene>
<dbReference type="Proteomes" id="UP001222800">
    <property type="component" value="Chromosome"/>
</dbReference>
<dbReference type="PANTHER" id="PTHR33204:SF29">
    <property type="entry name" value="TRANSCRIPTIONAL REGULATOR"/>
    <property type="match status" value="1"/>
</dbReference>
<dbReference type="SUPFAM" id="SSF46785">
    <property type="entry name" value="Winged helix' DNA-binding domain"/>
    <property type="match status" value="1"/>
</dbReference>
<dbReference type="PROSITE" id="PS51118">
    <property type="entry name" value="HTH_HXLR"/>
    <property type="match status" value="1"/>
</dbReference>
<dbReference type="EMBL" id="CP120733">
    <property type="protein sequence ID" value="WFD12382.1"/>
    <property type="molecule type" value="Genomic_DNA"/>
</dbReference>
<proteinExistence type="predicted"/>
<name>A0ABY8EHE0_9FIRM</name>
<dbReference type="InterPro" id="IPR002577">
    <property type="entry name" value="HTH_HxlR"/>
</dbReference>
<dbReference type="PANTHER" id="PTHR33204">
    <property type="entry name" value="TRANSCRIPTIONAL REGULATOR, MARR FAMILY"/>
    <property type="match status" value="1"/>
</dbReference>